<dbReference type="PROSITE" id="PS51257">
    <property type="entry name" value="PROKAR_LIPOPROTEIN"/>
    <property type="match status" value="1"/>
</dbReference>
<name>A0A9J6RIZ4_9GAMM</name>
<proteinExistence type="predicted"/>
<dbReference type="AlphaFoldDB" id="A0A9J6RIZ4"/>
<feature type="chain" id="PRO_5039886277" description="DUF4136 domain-containing protein" evidence="1">
    <location>
        <begin position="23"/>
        <end position="188"/>
    </location>
</feature>
<feature type="signal peptide" evidence="1">
    <location>
        <begin position="1"/>
        <end position="22"/>
    </location>
</feature>
<reference evidence="2 3" key="1">
    <citation type="submission" date="2022-12" db="EMBL/GenBank/DDBJ databases">
        <title>Dasania phycosphaerae sp. nov., isolated from particulate material of the south coast of Korea.</title>
        <authorList>
            <person name="Jiang Y."/>
        </authorList>
    </citation>
    <scope>NUCLEOTIDE SEQUENCE [LARGE SCALE GENOMIC DNA]</scope>
    <source>
        <strain evidence="2 3">GY-19</strain>
    </source>
</reference>
<keyword evidence="3" id="KW-1185">Reference proteome</keyword>
<evidence type="ECO:0000313" key="2">
    <source>
        <dbReference type="EMBL" id="MCZ0864354.1"/>
    </source>
</evidence>
<evidence type="ECO:0008006" key="4">
    <source>
        <dbReference type="Google" id="ProtNLM"/>
    </source>
</evidence>
<dbReference type="EMBL" id="JAPTGG010000002">
    <property type="protein sequence ID" value="MCZ0864354.1"/>
    <property type="molecule type" value="Genomic_DNA"/>
</dbReference>
<protein>
    <recommendedName>
        <fullName evidence="4">DUF4136 domain-containing protein</fullName>
    </recommendedName>
</protein>
<dbReference type="RefSeq" id="WP_258330506.1">
    <property type="nucleotide sequence ID" value="NZ_JAPTGG010000002.1"/>
</dbReference>
<organism evidence="2 3">
    <name type="scientific">Dasania phycosphaerae</name>
    <dbReference type="NCBI Taxonomy" id="2950436"/>
    <lineage>
        <taxon>Bacteria</taxon>
        <taxon>Pseudomonadati</taxon>
        <taxon>Pseudomonadota</taxon>
        <taxon>Gammaproteobacteria</taxon>
        <taxon>Cellvibrionales</taxon>
        <taxon>Spongiibacteraceae</taxon>
        <taxon>Dasania</taxon>
    </lineage>
</organism>
<evidence type="ECO:0000313" key="3">
    <source>
        <dbReference type="Proteomes" id="UP001069090"/>
    </source>
</evidence>
<dbReference type="Proteomes" id="UP001069090">
    <property type="component" value="Unassembled WGS sequence"/>
</dbReference>
<accession>A0A9J6RIZ4</accession>
<keyword evidence="1" id="KW-0732">Signal</keyword>
<gene>
    <name evidence="2" type="ORF">O0V09_04035</name>
</gene>
<evidence type="ECO:0000256" key="1">
    <source>
        <dbReference type="SAM" id="SignalP"/>
    </source>
</evidence>
<sequence length="188" mass="20716">MSCYKAALIAALLLLISACEPAYIKQEAQHYSRQLGIVDDYDISRWHSYVFARESRFVIAAIVDDKESQESLLQAAQRALGHYFAQALPIDASTTASALHQARLQQGGFMMTIELNALDRFQNLDGSYESAYKQANILLSIYDINSGQVVDKVSLKATKSPLSFTGEDIATLIYKPMLAVAKELSGGE</sequence>
<comment type="caution">
    <text evidence="2">The sequence shown here is derived from an EMBL/GenBank/DDBJ whole genome shotgun (WGS) entry which is preliminary data.</text>
</comment>